<dbReference type="InterPro" id="IPR007115">
    <property type="entry name" value="6-PTP_synth/QueD"/>
</dbReference>
<sequence>MYAPVAVVVDLLAMYELTIKTDFSAAHNLRGYEGKCERLHGHNWHIEVYVEARELNDLEMAVDFKLLKAETNKIMEKFDHRYLNEVAPFDKINTTAENIARIIFKGLAAVIDDGNLRVSKVRAWESHKAAAAYYEPPAVGQS</sequence>
<dbReference type="InterPro" id="IPR038418">
    <property type="entry name" value="6-PTP_synth/QueD_sf"/>
</dbReference>
<evidence type="ECO:0008006" key="2">
    <source>
        <dbReference type="Google" id="ProtNLM"/>
    </source>
</evidence>
<dbReference type="EMBL" id="UOEA01000027">
    <property type="protein sequence ID" value="VAV82738.1"/>
    <property type="molecule type" value="Genomic_DNA"/>
</dbReference>
<dbReference type="SUPFAM" id="SSF55620">
    <property type="entry name" value="Tetrahydrobiopterin biosynthesis enzymes-like"/>
    <property type="match status" value="1"/>
</dbReference>
<reference evidence="1" key="1">
    <citation type="submission" date="2018-06" db="EMBL/GenBank/DDBJ databases">
        <authorList>
            <person name="Zhirakovskaya E."/>
        </authorList>
    </citation>
    <scope>NUCLEOTIDE SEQUENCE</scope>
</reference>
<dbReference type="Gene3D" id="3.30.479.10">
    <property type="entry name" value="6-pyruvoyl tetrahydropterin synthase/QueD"/>
    <property type="match status" value="1"/>
</dbReference>
<evidence type="ECO:0000313" key="1">
    <source>
        <dbReference type="EMBL" id="VAV82738.1"/>
    </source>
</evidence>
<proteinExistence type="predicted"/>
<dbReference type="AlphaFoldDB" id="A0A3B0R4B4"/>
<dbReference type="Pfam" id="PF01242">
    <property type="entry name" value="PTPS"/>
    <property type="match status" value="1"/>
</dbReference>
<gene>
    <name evidence="1" type="ORF">MNBD_DELTA01-245</name>
</gene>
<name>A0A3B0R4B4_9ZZZZ</name>
<dbReference type="NCBIfam" id="TIGR03367">
    <property type="entry name" value="queuosine_QueD"/>
    <property type="match status" value="1"/>
</dbReference>
<dbReference type="PIRSF" id="PIRSF006113">
    <property type="entry name" value="PTP_synth"/>
    <property type="match status" value="1"/>
</dbReference>
<accession>A0A3B0R4B4</accession>
<dbReference type="PANTHER" id="PTHR12589:SF8">
    <property type="entry name" value="6-CARBOXY-5,6,7,8-TETRAHYDROPTERIN SYNTHASE"/>
    <property type="match status" value="1"/>
</dbReference>
<organism evidence="1">
    <name type="scientific">hydrothermal vent metagenome</name>
    <dbReference type="NCBI Taxonomy" id="652676"/>
    <lineage>
        <taxon>unclassified sequences</taxon>
        <taxon>metagenomes</taxon>
        <taxon>ecological metagenomes</taxon>
    </lineage>
</organism>
<dbReference type="PANTHER" id="PTHR12589">
    <property type="entry name" value="PYRUVOYL TETRAHYDROBIOPTERIN SYNTHASE"/>
    <property type="match status" value="1"/>
</dbReference>
<protein>
    <recommendedName>
        <fullName evidence="2">6-carboxytetrahydropterin synthase</fullName>
    </recommendedName>
</protein>